<reference evidence="1" key="1">
    <citation type="submission" date="2022-10" db="EMBL/GenBank/DDBJ databases">
        <authorList>
            <person name="Koch H."/>
        </authorList>
    </citation>
    <scope>NUCLEOTIDE SEQUENCE</scope>
    <source>
        <strain evidence="1">DNF</strain>
    </source>
</reference>
<dbReference type="EMBL" id="OX365700">
    <property type="protein sequence ID" value="CAI4031435.1"/>
    <property type="molecule type" value="Genomic_DNA"/>
</dbReference>
<dbReference type="Proteomes" id="UP001179121">
    <property type="component" value="Chromosome"/>
</dbReference>
<accession>A0AA86T3R3</accession>
<evidence type="ECO:0000313" key="1">
    <source>
        <dbReference type="EMBL" id="CAI4031435.1"/>
    </source>
</evidence>
<sequence length="82" mass="9661">MKEDTSQEFVRWFQQATGYKPYPFQMRFACAPLPKLVNVPTGLGKTAMAVLGWLWRRRLHPDEAVRKETPRRLVDCLPMWVL</sequence>
<dbReference type="KEGG" id="nti:DNFV4_01858"/>
<keyword evidence="2" id="KW-1185">Reference proteome</keyword>
<organism evidence="1 2">
    <name type="scientific">Nitrospira tepida</name>
    <dbReference type="NCBI Taxonomy" id="2973512"/>
    <lineage>
        <taxon>Bacteria</taxon>
        <taxon>Pseudomonadati</taxon>
        <taxon>Nitrospirota</taxon>
        <taxon>Nitrospiria</taxon>
        <taxon>Nitrospirales</taxon>
        <taxon>Nitrospiraceae</taxon>
        <taxon>Nitrospira</taxon>
    </lineage>
</organism>
<gene>
    <name evidence="1" type="ORF">DNFV4_01858</name>
</gene>
<dbReference type="RefSeq" id="WP_289268351.1">
    <property type="nucleotide sequence ID" value="NZ_OX365700.1"/>
</dbReference>
<name>A0AA86T3R3_9BACT</name>
<proteinExistence type="predicted"/>
<dbReference type="AlphaFoldDB" id="A0AA86T3R3"/>
<protein>
    <submittedName>
        <fullName evidence="1">Uncharacterized protein</fullName>
    </submittedName>
</protein>
<evidence type="ECO:0000313" key="2">
    <source>
        <dbReference type="Proteomes" id="UP001179121"/>
    </source>
</evidence>